<organism evidence="11 12">
    <name type="scientific">Tanacetum coccineum</name>
    <dbReference type="NCBI Taxonomy" id="301880"/>
    <lineage>
        <taxon>Eukaryota</taxon>
        <taxon>Viridiplantae</taxon>
        <taxon>Streptophyta</taxon>
        <taxon>Embryophyta</taxon>
        <taxon>Tracheophyta</taxon>
        <taxon>Spermatophyta</taxon>
        <taxon>Magnoliopsida</taxon>
        <taxon>eudicotyledons</taxon>
        <taxon>Gunneridae</taxon>
        <taxon>Pentapetalae</taxon>
        <taxon>asterids</taxon>
        <taxon>campanulids</taxon>
        <taxon>Asterales</taxon>
        <taxon>Asteraceae</taxon>
        <taxon>Asteroideae</taxon>
        <taxon>Anthemideae</taxon>
        <taxon>Anthemidinae</taxon>
        <taxon>Tanacetum</taxon>
    </lineage>
</organism>
<feature type="compositionally biased region" description="Basic and acidic residues" evidence="9">
    <location>
        <begin position="300"/>
        <end position="309"/>
    </location>
</feature>
<reference evidence="11" key="2">
    <citation type="submission" date="2022-01" db="EMBL/GenBank/DDBJ databases">
        <authorList>
            <person name="Yamashiro T."/>
            <person name="Shiraishi A."/>
            <person name="Satake H."/>
            <person name="Nakayama K."/>
        </authorList>
    </citation>
    <scope>NUCLEOTIDE SEQUENCE</scope>
</reference>
<evidence type="ECO:0000313" key="11">
    <source>
        <dbReference type="EMBL" id="GJT60044.1"/>
    </source>
</evidence>
<proteinExistence type="predicted"/>
<dbReference type="Gene3D" id="2.40.70.10">
    <property type="entry name" value="Acid Proteases"/>
    <property type="match status" value="1"/>
</dbReference>
<dbReference type="InterPro" id="IPR043502">
    <property type="entry name" value="DNA/RNA_pol_sf"/>
</dbReference>
<dbReference type="CDD" id="cd09274">
    <property type="entry name" value="RNase_HI_RT_Ty3"/>
    <property type="match status" value="1"/>
</dbReference>
<keyword evidence="7 11" id="KW-0695">RNA-directed DNA polymerase</keyword>
<dbReference type="InterPro" id="IPR036875">
    <property type="entry name" value="Znf_CCHC_sf"/>
</dbReference>
<keyword evidence="8" id="KW-0863">Zinc-finger</keyword>
<dbReference type="Gene3D" id="4.10.60.10">
    <property type="entry name" value="Zinc finger, CCHC-type"/>
    <property type="match status" value="1"/>
</dbReference>
<dbReference type="InterPro" id="IPR021109">
    <property type="entry name" value="Peptidase_aspartic_dom_sf"/>
</dbReference>
<keyword evidence="12" id="KW-1185">Reference proteome</keyword>
<dbReference type="InterPro" id="IPR005162">
    <property type="entry name" value="Retrotrans_gag_dom"/>
</dbReference>
<keyword evidence="5" id="KW-0255">Endonuclease</keyword>
<name>A0ABQ5FA38_9ASTR</name>
<dbReference type="InterPro" id="IPR050951">
    <property type="entry name" value="Retrovirus_Pol_polyprotein"/>
</dbReference>
<dbReference type="PANTHER" id="PTHR37984:SF5">
    <property type="entry name" value="PROTEIN NYNRIN-LIKE"/>
    <property type="match status" value="1"/>
</dbReference>
<keyword evidence="4" id="KW-0540">Nuclease</keyword>
<sequence length="845" mass="96707">MPSYFHKKFCWGTVFATGRRSFIEPGTGLRMKRTNRRTQVPIGLYPCHIKEKMTIKEVRGESVMEWKTKVTTKEGIVIKFPGKFPGYKLATKEEVEENEGLKEVWEQMEYVISDSDSDLESTAMTTNSEQCMEEINMLHTVGYKRWESVFDNSGCTANQRVKYAASCFVNKSLTWWNTQVQARGREVAIGMSWNYFRALLMEEFCPSNKMEKLENEFWNLTMVGANHVAYTDRFHELAKLVPRMVTLESSGIKRYINGLAPQIRGMLRATQPTTIQSATLKARILTDEAVRCGTLIKGNDKRKEMEESSKQGSTWKDNKKSKTGSGFVATVPLRNDNTSTYRKQVAPVNAVRMGQNQRACYECGSLDHFRNDCPKWKQANGQARNLLALEGSRNTRNNRNQARGRAFNRNAVEALQDPKVMTVCAFANFGTLYCKLELGNSLFIIDLIPLGHGSFDVIVGMDWLSKNEAVIVCHEKVVEIPIKEGGILRVHGERTLGAAKALMNTKIDEPRISYIPVVRYFTDVFPEDLLGLPPQRQVEFRIDLGLGATSVAKSLYRLAPLEMQELSGAWSSLEVGVGVTEKGEAVCEVFQVRVLAIGSAFPWTHGQPEWHFIANFSKIAKPLTLLTQKNQKYEWGKKEEEAFQTLKNNLCDAPILSLPDGVEDFVIHKKNYTTHDLELGAVVFALKTWRHYLYGTKSVIYKDHKSLQHIFDQKELNMHQMRWIELFCNYECEIRYHPGVKEMIVAAQSEAFKQENILAERLHGLDQQMERKEDGSLYFMDRIWVPLVGDVRIVILNEAYKSRYSVHPRADKMYEDLHDMYWWPGIKRDIAIYVSKCLICAKVKA</sequence>
<evidence type="ECO:0000256" key="3">
    <source>
        <dbReference type="ARBA" id="ARBA00022695"/>
    </source>
</evidence>
<dbReference type="SUPFAM" id="SSF56672">
    <property type="entry name" value="DNA/RNA polymerases"/>
    <property type="match status" value="1"/>
</dbReference>
<keyword evidence="6" id="KW-0378">Hydrolase</keyword>
<dbReference type="EMBL" id="BQNB010017163">
    <property type="protein sequence ID" value="GJT60044.1"/>
    <property type="molecule type" value="Genomic_DNA"/>
</dbReference>
<dbReference type="EC" id="2.7.7.49" evidence="1"/>
<feature type="domain" description="CCHC-type" evidence="10">
    <location>
        <begin position="360"/>
        <end position="375"/>
    </location>
</feature>
<evidence type="ECO:0000256" key="7">
    <source>
        <dbReference type="ARBA" id="ARBA00022918"/>
    </source>
</evidence>
<evidence type="ECO:0000256" key="2">
    <source>
        <dbReference type="ARBA" id="ARBA00022679"/>
    </source>
</evidence>
<dbReference type="InterPro" id="IPR041588">
    <property type="entry name" value="Integrase_H2C2"/>
</dbReference>
<evidence type="ECO:0000256" key="9">
    <source>
        <dbReference type="SAM" id="MobiDB-lite"/>
    </source>
</evidence>
<accession>A0ABQ5FA38</accession>
<dbReference type="PROSITE" id="PS50158">
    <property type="entry name" value="ZF_CCHC"/>
    <property type="match status" value="1"/>
</dbReference>
<dbReference type="GO" id="GO:0003964">
    <property type="term" value="F:RNA-directed DNA polymerase activity"/>
    <property type="evidence" value="ECO:0007669"/>
    <property type="project" value="UniProtKB-KW"/>
</dbReference>
<dbReference type="Gene3D" id="1.10.340.70">
    <property type="match status" value="1"/>
</dbReference>
<keyword evidence="2" id="KW-0808">Transferase</keyword>
<dbReference type="PANTHER" id="PTHR37984">
    <property type="entry name" value="PROTEIN CBG26694"/>
    <property type="match status" value="1"/>
</dbReference>
<evidence type="ECO:0000256" key="6">
    <source>
        <dbReference type="ARBA" id="ARBA00022801"/>
    </source>
</evidence>
<dbReference type="Gene3D" id="3.30.70.270">
    <property type="match status" value="1"/>
</dbReference>
<dbReference type="SUPFAM" id="SSF57756">
    <property type="entry name" value="Retrovirus zinc finger-like domains"/>
    <property type="match status" value="1"/>
</dbReference>
<evidence type="ECO:0000256" key="5">
    <source>
        <dbReference type="ARBA" id="ARBA00022759"/>
    </source>
</evidence>
<protein>
    <recommendedName>
        <fullName evidence="1">RNA-directed DNA polymerase</fullName>
        <ecNumber evidence="1">2.7.7.49</ecNumber>
    </recommendedName>
</protein>
<dbReference type="Pfam" id="PF17917">
    <property type="entry name" value="RT_RNaseH"/>
    <property type="match status" value="1"/>
</dbReference>
<dbReference type="Pfam" id="PF17921">
    <property type="entry name" value="Integrase_H2C2"/>
    <property type="match status" value="1"/>
</dbReference>
<dbReference type="Pfam" id="PF00098">
    <property type="entry name" value="zf-CCHC"/>
    <property type="match status" value="1"/>
</dbReference>
<evidence type="ECO:0000256" key="1">
    <source>
        <dbReference type="ARBA" id="ARBA00012493"/>
    </source>
</evidence>
<dbReference type="InterPro" id="IPR043128">
    <property type="entry name" value="Rev_trsase/Diguanyl_cyclase"/>
</dbReference>
<comment type="caution">
    <text evidence="11">The sequence shown here is derived from an EMBL/GenBank/DDBJ whole genome shotgun (WGS) entry which is preliminary data.</text>
</comment>
<dbReference type="SMART" id="SM00343">
    <property type="entry name" value="ZnF_C2HC"/>
    <property type="match status" value="1"/>
</dbReference>
<keyword evidence="3" id="KW-0548">Nucleotidyltransferase</keyword>
<evidence type="ECO:0000256" key="4">
    <source>
        <dbReference type="ARBA" id="ARBA00022722"/>
    </source>
</evidence>
<evidence type="ECO:0000259" key="10">
    <source>
        <dbReference type="PROSITE" id="PS50158"/>
    </source>
</evidence>
<keyword evidence="8" id="KW-0479">Metal-binding</keyword>
<dbReference type="InterPro" id="IPR001878">
    <property type="entry name" value="Znf_CCHC"/>
</dbReference>
<dbReference type="Proteomes" id="UP001151760">
    <property type="component" value="Unassembled WGS sequence"/>
</dbReference>
<feature type="region of interest" description="Disordered" evidence="9">
    <location>
        <begin position="300"/>
        <end position="327"/>
    </location>
</feature>
<dbReference type="InterPro" id="IPR041373">
    <property type="entry name" value="RT_RNaseH"/>
</dbReference>
<dbReference type="Pfam" id="PF08284">
    <property type="entry name" value="RVP_2"/>
    <property type="match status" value="1"/>
</dbReference>
<keyword evidence="8" id="KW-0862">Zinc</keyword>
<evidence type="ECO:0000313" key="12">
    <source>
        <dbReference type="Proteomes" id="UP001151760"/>
    </source>
</evidence>
<gene>
    <name evidence="11" type="ORF">Tco_1003577</name>
</gene>
<evidence type="ECO:0000256" key="8">
    <source>
        <dbReference type="PROSITE-ProRule" id="PRU00047"/>
    </source>
</evidence>
<reference evidence="11" key="1">
    <citation type="journal article" date="2022" name="Int. J. Mol. Sci.">
        <title>Draft Genome of Tanacetum Coccineum: Genomic Comparison of Closely Related Tanacetum-Family Plants.</title>
        <authorList>
            <person name="Yamashiro T."/>
            <person name="Shiraishi A."/>
            <person name="Nakayama K."/>
            <person name="Satake H."/>
        </authorList>
    </citation>
    <scope>NUCLEOTIDE SEQUENCE</scope>
</reference>
<dbReference type="Pfam" id="PF03732">
    <property type="entry name" value="Retrotrans_gag"/>
    <property type="match status" value="1"/>
</dbReference>